<dbReference type="EMBL" id="JBBXMP010000162">
    <property type="protein sequence ID" value="KAL0060758.1"/>
    <property type="molecule type" value="Genomic_DNA"/>
</dbReference>
<sequence length="879" mass="99637">MPSNNQEETKNASEVPDEDVTESLQKLPSKEKAWDEVMKKVEEIDGGMEKGWKEDIDTLLVFVRLFGPSQNFIRTLANIGKQAGLFSAVVTAFTIESYQWLSEDPSDQNIAILTHISTQFHNQSTSAFEPTPFIPSPSVVRINVFWFLSLILSLVDALFGLMCKQWLREFRRPTKTRTPEQWLSLRCFRSECFEQWHVPSFLAALPIILEVALFCFFAGLLELLWTKHPIPFAFSVVVIGFAVTFYIATTILPGIDIIRLEFRVHPDIDSGQEYLGRSFSEMPEMDYLCPYKSPQAWATFKLLASLLGPSFHLSHRIISYCLRNRFHGDTFFSPNGNAMVIKVRRKIRRLEDWFSIDLDTIERFSRILDCPEMYELKAHRWLTHEFQDIPLMVPHLQTLLQALPPQLVMPGVFDSDICRLDREWTTTDVKTRLKEQYPRKSAPFSYSRLQLRLLAFHFVQTTTSDPFAELSYYIPPFSWNESHLCNQSKFFVPFTRIFQWILGNNTRTKALPYIEHFLQQHADIPLDPSTFDFTSIGSLLGSLATVDLHPSDIKRPLVNLLTLINTKLRKTDDMRYNPNPYSWIDDLDVFRVSQGLPKDCFARHTGCFPVSVDRLNALLGDPTTNGIALEYMQKYYQVLGQDRTDWDPLLILLGHLRTYVLHNIPADLEKYPPHLQEELKKLEKPFGTSADEIPCVLRRQETLSFLKSFDEIAKDALRSFGWEVDWRSWDISLKCVAHLNGLPLDYFDTPNSPSNSTAIDGDAPGGAGAGSAAVGPSTLANGEPEGERPVEDIGLGGEAGGDADASERHSLNQPRGHSVVDFASQPLVSSSRSEAAFDGTIVSDDREVSVDPVGLSVAPPLRETRVETLGEEVDLGEAT</sequence>
<comment type="caution">
    <text evidence="4">The sequence shown here is derived from an EMBL/GenBank/DDBJ whole genome shotgun (WGS) entry which is preliminary data.</text>
</comment>
<gene>
    <name evidence="4" type="ORF">AAF712_012449</name>
</gene>
<evidence type="ECO:0000259" key="3">
    <source>
        <dbReference type="Pfam" id="PF20153"/>
    </source>
</evidence>
<feature type="region of interest" description="Disordered" evidence="1">
    <location>
        <begin position="1"/>
        <end position="30"/>
    </location>
</feature>
<protein>
    <recommendedName>
        <fullName evidence="3">DUF6535 domain-containing protein</fullName>
    </recommendedName>
</protein>
<feature type="region of interest" description="Disordered" evidence="1">
    <location>
        <begin position="753"/>
        <end position="819"/>
    </location>
</feature>
<feature type="domain" description="DUF6535" evidence="3">
    <location>
        <begin position="34"/>
        <end position="226"/>
    </location>
</feature>
<keyword evidence="5" id="KW-1185">Reference proteome</keyword>
<accession>A0ABR2ZHC8</accession>
<feature type="transmembrane region" description="Helical" evidence="2">
    <location>
        <begin position="198"/>
        <end position="220"/>
    </location>
</feature>
<organism evidence="4 5">
    <name type="scientific">Marasmius tenuissimus</name>
    <dbReference type="NCBI Taxonomy" id="585030"/>
    <lineage>
        <taxon>Eukaryota</taxon>
        <taxon>Fungi</taxon>
        <taxon>Dikarya</taxon>
        <taxon>Basidiomycota</taxon>
        <taxon>Agaricomycotina</taxon>
        <taxon>Agaricomycetes</taxon>
        <taxon>Agaricomycetidae</taxon>
        <taxon>Agaricales</taxon>
        <taxon>Marasmiineae</taxon>
        <taxon>Marasmiaceae</taxon>
        <taxon>Marasmius</taxon>
    </lineage>
</organism>
<proteinExistence type="predicted"/>
<name>A0ABR2ZHC8_9AGAR</name>
<dbReference type="Proteomes" id="UP001437256">
    <property type="component" value="Unassembled WGS sequence"/>
</dbReference>
<keyword evidence="2" id="KW-0812">Transmembrane</keyword>
<dbReference type="InterPro" id="IPR045338">
    <property type="entry name" value="DUF6535"/>
</dbReference>
<evidence type="ECO:0000256" key="1">
    <source>
        <dbReference type="SAM" id="MobiDB-lite"/>
    </source>
</evidence>
<feature type="transmembrane region" description="Helical" evidence="2">
    <location>
        <begin position="232"/>
        <end position="255"/>
    </location>
</feature>
<keyword evidence="2" id="KW-1133">Transmembrane helix</keyword>
<dbReference type="Pfam" id="PF20153">
    <property type="entry name" value="DUF6535"/>
    <property type="match status" value="1"/>
</dbReference>
<evidence type="ECO:0000313" key="5">
    <source>
        <dbReference type="Proteomes" id="UP001437256"/>
    </source>
</evidence>
<feature type="transmembrane region" description="Helical" evidence="2">
    <location>
        <begin position="144"/>
        <end position="163"/>
    </location>
</feature>
<evidence type="ECO:0000313" key="4">
    <source>
        <dbReference type="EMBL" id="KAL0060758.1"/>
    </source>
</evidence>
<reference evidence="4 5" key="1">
    <citation type="submission" date="2024-05" db="EMBL/GenBank/DDBJ databases">
        <title>A draft genome resource for the thread blight pathogen Marasmius tenuissimus strain MS-2.</title>
        <authorList>
            <person name="Yulfo-Soto G.E."/>
            <person name="Baruah I.K."/>
            <person name="Amoako-Attah I."/>
            <person name="Bukari Y."/>
            <person name="Meinhardt L.W."/>
            <person name="Bailey B.A."/>
            <person name="Cohen S.P."/>
        </authorList>
    </citation>
    <scope>NUCLEOTIDE SEQUENCE [LARGE SCALE GENOMIC DNA]</scope>
    <source>
        <strain evidence="4 5">MS-2</strain>
    </source>
</reference>
<evidence type="ECO:0000256" key="2">
    <source>
        <dbReference type="SAM" id="Phobius"/>
    </source>
</evidence>
<keyword evidence="2" id="KW-0472">Membrane</keyword>